<evidence type="ECO:0000313" key="1">
    <source>
        <dbReference type="EMBL" id="KAF2464977.1"/>
    </source>
</evidence>
<dbReference type="EMBL" id="MU003533">
    <property type="protein sequence ID" value="KAF2464977.1"/>
    <property type="molecule type" value="Genomic_DNA"/>
</dbReference>
<comment type="caution">
    <text evidence="1">The sequence shown here is derived from an EMBL/GenBank/DDBJ whole genome shotgun (WGS) entry which is preliminary data.</text>
</comment>
<accession>A0ACB6QFT8</accession>
<evidence type="ECO:0000313" key="2">
    <source>
        <dbReference type="Proteomes" id="UP000799755"/>
    </source>
</evidence>
<proteinExistence type="predicted"/>
<organism evidence="1 2">
    <name type="scientific">Lindgomyces ingoldianus</name>
    <dbReference type="NCBI Taxonomy" id="673940"/>
    <lineage>
        <taxon>Eukaryota</taxon>
        <taxon>Fungi</taxon>
        <taxon>Dikarya</taxon>
        <taxon>Ascomycota</taxon>
        <taxon>Pezizomycotina</taxon>
        <taxon>Dothideomycetes</taxon>
        <taxon>Pleosporomycetidae</taxon>
        <taxon>Pleosporales</taxon>
        <taxon>Lindgomycetaceae</taxon>
        <taxon>Lindgomyces</taxon>
    </lineage>
</organism>
<keyword evidence="2" id="KW-1185">Reference proteome</keyword>
<reference evidence="1" key="1">
    <citation type="journal article" date="2020" name="Stud. Mycol.">
        <title>101 Dothideomycetes genomes: a test case for predicting lifestyles and emergence of pathogens.</title>
        <authorList>
            <person name="Haridas S."/>
            <person name="Albert R."/>
            <person name="Binder M."/>
            <person name="Bloem J."/>
            <person name="Labutti K."/>
            <person name="Salamov A."/>
            <person name="Andreopoulos B."/>
            <person name="Baker S."/>
            <person name="Barry K."/>
            <person name="Bills G."/>
            <person name="Bluhm B."/>
            <person name="Cannon C."/>
            <person name="Castanera R."/>
            <person name="Culley D."/>
            <person name="Daum C."/>
            <person name="Ezra D."/>
            <person name="Gonzalez J."/>
            <person name="Henrissat B."/>
            <person name="Kuo A."/>
            <person name="Liang C."/>
            <person name="Lipzen A."/>
            <person name="Lutzoni F."/>
            <person name="Magnuson J."/>
            <person name="Mondo S."/>
            <person name="Nolan M."/>
            <person name="Ohm R."/>
            <person name="Pangilinan J."/>
            <person name="Park H.-J."/>
            <person name="Ramirez L."/>
            <person name="Alfaro M."/>
            <person name="Sun H."/>
            <person name="Tritt A."/>
            <person name="Yoshinaga Y."/>
            <person name="Zwiers L.-H."/>
            <person name="Turgeon B."/>
            <person name="Goodwin S."/>
            <person name="Spatafora J."/>
            <person name="Crous P."/>
            <person name="Grigoriev I."/>
        </authorList>
    </citation>
    <scope>NUCLEOTIDE SEQUENCE</scope>
    <source>
        <strain evidence="1">ATCC 200398</strain>
    </source>
</reference>
<dbReference type="Proteomes" id="UP000799755">
    <property type="component" value="Unassembled WGS sequence"/>
</dbReference>
<protein>
    <submittedName>
        <fullName evidence="1">Uncharacterized protein</fullName>
    </submittedName>
</protein>
<gene>
    <name evidence="1" type="ORF">BDR25DRAFT_361197</name>
</gene>
<sequence length="159" mass="17785">MASNYLLQAVECPIRLFAFALLLCVEPSTPTRLRRTVPLWQRSTSCMPKVSNQANYAFFYTAQPITPLSPTEGRLSPQGRSASPSDQPSLQRRVQFVHRVLPPLTPRKEDWIVTPVPAIFTAAMLHGFSPSSPPCRKLISSRCGKCDFSSPHPLSLRYD</sequence>
<name>A0ACB6QFT8_9PLEO</name>